<dbReference type="RefSeq" id="WP_218147236.1">
    <property type="nucleotide sequence ID" value="NZ_FOLT01000009.1"/>
</dbReference>
<comment type="subcellular location">
    <subcellularLocation>
        <location evidence="1 7">Cell membrane</location>
        <topology evidence="1 7">Multi-pass membrane protein</topology>
    </subcellularLocation>
</comment>
<evidence type="ECO:0000256" key="5">
    <source>
        <dbReference type="ARBA" id="ARBA00022989"/>
    </source>
</evidence>
<dbReference type="STRING" id="753702.SAMN04488102_10913"/>
<dbReference type="PANTHER" id="PTHR30614">
    <property type="entry name" value="MEMBRANE COMPONENT OF AMINO ACID ABC TRANSPORTER"/>
    <property type="match status" value="1"/>
</dbReference>
<organism evidence="9 10">
    <name type="scientific">Alkalibacterium subtropicum</name>
    <dbReference type="NCBI Taxonomy" id="753702"/>
    <lineage>
        <taxon>Bacteria</taxon>
        <taxon>Bacillati</taxon>
        <taxon>Bacillota</taxon>
        <taxon>Bacilli</taxon>
        <taxon>Lactobacillales</taxon>
        <taxon>Carnobacteriaceae</taxon>
        <taxon>Alkalibacterium</taxon>
    </lineage>
</organism>
<dbReference type="AlphaFoldDB" id="A0A1I1JTU9"/>
<comment type="similarity">
    <text evidence="7">Belongs to the binding-protein-dependent transport system permease family.</text>
</comment>
<dbReference type="GO" id="GO:0022857">
    <property type="term" value="F:transmembrane transporter activity"/>
    <property type="evidence" value="ECO:0007669"/>
    <property type="project" value="InterPro"/>
</dbReference>
<gene>
    <name evidence="9" type="ORF">SAMN04488102_10913</name>
</gene>
<keyword evidence="6 7" id="KW-0472">Membrane</keyword>
<evidence type="ECO:0000256" key="6">
    <source>
        <dbReference type="ARBA" id="ARBA00023136"/>
    </source>
</evidence>
<sequence length="409" mass="45201">MYMNNYQQEGDYNTSLEVADGIRLKPVNDSSFAETLRKNLFDGWKNTLLTLLTAIFSLFLVYQVVTFVLANSWDVVYDNLRMLMIGQYPVDEVWRLWLSLDLASLLIGLTYGLWKGAGKSVAFTFGTVYLVFALIPWTTLNTSLNLATAIALIAVGYAAGDKVAKLKLPTLVLWALFIPFSLGLLTGFGGLLDPVLSREWGGWLLTVIIAMISIIGCFPLGVLLALGRRSSLPVVKYFCIGYIELVRGIPLIMVLFIGQLLIPLFLGGETGIDNVSRAIIAYTFFAAAYLAENIRGGLQSIPSGQYEAAQALGLNKFKLTFFIILPQALKAVIPAMVGQFITILKDTSLVAIIGLADFLGTARRISNNPEYLGRYMELYLFVAAFYFVFCYLMAHVSRYLERSLAKGNG</sequence>
<evidence type="ECO:0000313" key="10">
    <source>
        <dbReference type="Proteomes" id="UP000199612"/>
    </source>
</evidence>
<keyword evidence="10" id="KW-1185">Reference proteome</keyword>
<feature type="transmembrane region" description="Helical" evidence="7">
    <location>
        <begin position="171"/>
        <end position="191"/>
    </location>
</feature>
<evidence type="ECO:0000256" key="1">
    <source>
        <dbReference type="ARBA" id="ARBA00004651"/>
    </source>
</evidence>
<dbReference type="PANTHER" id="PTHR30614:SF41">
    <property type="entry name" value="INNER MEMBRANE AMINO-ACID ABC TRANSPORTER PERMEASE PROTEIN YHDY"/>
    <property type="match status" value="1"/>
</dbReference>
<dbReference type="InterPro" id="IPR043429">
    <property type="entry name" value="ArtM/GltK/GlnP/TcyL/YhdX-like"/>
</dbReference>
<dbReference type="Proteomes" id="UP000199612">
    <property type="component" value="Unassembled WGS sequence"/>
</dbReference>
<protein>
    <submittedName>
        <fullName evidence="9">General L-amino acid transport system permease protein</fullName>
    </submittedName>
</protein>
<feature type="transmembrane region" description="Helical" evidence="7">
    <location>
        <begin position="319"/>
        <end position="341"/>
    </location>
</feature>
<feature type="domain" description="ABC transmembrane type-1" evidence="8">
    <location>
        <begin position="203"/>
        <end position="393"/>
    </location>
</feature>
<keyword evidence="4 7" id="KW-0812">Transmembrane</keyword>
<keyword evidence="5 7" id="KW-1133">Transmembrane helix</keyword>
<dbReference type="InterPro" id="IPR000515">
    <property type="entry name" value="MetI-like"/>
</dbReference>
<name>A0A1I1JTU9_9LACT</name>
<evidence type="ECO:0000313" key="9">
    <source>
        <dbReference type="EMBL" id="SFC52004.1"/>
    </source>
</evidence>
<dbReference type="SUPFAM" id="SSF161098">
    <property type="entry name" value="MetI-like"/>
    <property type="match status" value="1"/>
</dbReference>
<feature type="transmembrane region" description="Helical" evidence="7">
    <location>
        <begin position="203"/>
        <end position="227"/>
    </location>
</feature>
<evidence type="ECO:0000256" key="4">
    <source>
        <dbReference type="ARBA" id="ARBA00022692"/>
    </source>
</evidence>
<dbReference type="NCBIfam" id="TIGR01726">
    <property type="entry name" value="HEQRo_perm_3TM"/>
    <property type="match status" value="1"/>
</dbReference>
<dbReference type="GO" id="GO:0006865">
    <property type="term" value="P:amino acid transport"/>
    <property type="evidence" value="ECO:0007669"/>
    <property type="project" value="TreeGrafter"/>
</dbReference>
<feature type="transmembrane region" description="Helical" evidence="7">
    <location>
        <begin position="93"/>
        <end position="114"/>
    </location>
</feature>
<dbReference type="InterPro" id="IPR010065">
    <property type="entry name" value="AA_ABC_transptr_permease_3TM"/>
</dbReference>
<dbReference type="InterPro" id="IPR035906">
    <property type="entry name" value="MetI-like_sf"/>
</dbReference>
<evidence type="ECO:0000256" key="7">
    <source>
        <dbReference type="RuleBase" id="RU363032"/>
    </source>
</evidence>
<evidence type="ECO:0000256" key="2">
    <source>
        <dbReference type="ARBA" id="ARBA00022448"/>
    </source>
</evidence>
<proteinExistence type="inferred from homology"/>
<dbReference type="PROSITE" id="PS50928">
    <property type="entry name" value="ABC_TM1"/>
    <property type="match status" value="1"/>
</dbReference>
<dbReference type="Gene3D" id="1.10.3720.10">
    <property type="entry name" value="MetI-like"/>
    <property type="match status" value="1"/>
</dbReference>
<evidence type="ECO:0000259" key="8">
    <source>
        <dbReference type="PROSITE" id="PS50928"/>
    </source>
</evidence>
<dbReference type="EMBL" id="FOLT01000009">
    <property type="protein sequence ID" value="SFC52004.1"/>
    <property type="molecule type" value="Genomic_DNA"/>
</dbReference>
<keyword evidence="3" id="KW-1003">Cell membrane</keyword>
<accession>A0A1I1JTU9</accession>
<evidence type="ECO:0000256" key="3">
    <source>
        <dbReference type="ARBA" id="ARBA00022475"/>
    </source>
</evidence>
<reference evidence="10" key="1">
    <citation type="submission" date="2016-10" db="EMBL/GenBank/DDBJ databases">
        <authorList>
            <person name="Varghese N."/>
            <person name="Submissions S."/>
        </authorList>
    </citation>
    <scope>NUCLEOTIDE SEQUENCE [LARGE SCALE GENOMIC DNA]</scope>
    <source>
        <strain evidence="10">DSM 23664</strain>
    </source>
</reference>
<feature type="transmembrane region" description="Helical" evidence="7">
    <location>
        <begin position="47"/>
        <end position="73"/>
    </location>
</feature>
<feature type="transmembrane region" description="Helical" evidence="7">
    <location>
        <begin position="378"/>
        <end position="396"/>
    </location>
</feature>
<dbReference type="GO" id="GO:0043190">
    <property type="term" value="C:ATP-binding cassette (ABC) transporter complex"/>
    <property type="evidence" value="ECO:0007669"/>
    <property type="project" value="InterPro"/>
</dbReference>
<dbReference type="CDD" id="cd06261">
    <property type="entry name" value="TM_PBP2"/>
    <property type="match status" value="1"/>
</dbReference>
<keyword evidence="2 7" id="KW-0813">Transport</keyword>
<feature type="transmembrane region" description="Helical" evidence="7">
    <location>
        <begin position="248"/>
        <end position="267"/>
    </location>
</feature>
<dbReference type="Pfam" id="PF00528">
    <property type="entry name" value="BPD_transp_1"/>
    <property type="match status" value="1"/>
</dbReference>